<dbReference type="Proteomes" id="UP001182556">
    <property type="component" value="Unassembled WGS sequence"/>
</dbReference>
<name>A0AAD9CYE1_PAPLA</name>
<keyword evidence="13" id="KW-0460">Magnesium</keyword>
<dbReference type="SUPFAM" id="SSF56112">
    <property type="entry name" value="Protein kinase-like (PK-like)"/>
    <property type="match status" value="1"/>
</dbReference>
<keyword evidence="6" id="KW-0723">Serine/threonine-protein kinase</keyword>
<dbReference type="GO" id="GO:0004674">
    <property type="term" value="F:protein serine/threonine kinase activity"/>
    <property type="evidence" value="ECO:0007669"/>
    <property type="project" value="UniProtKB-KW"/>
</dbReference>
<dbReference type="CDD" id="cd06609">
    <property type="entry name" value="STKc_MST3_like"/>
    <property type="match status" value="1"/>
</dbReference>
<keyword evidence="7" id="KW-0597">Phosphoprotein</keyword>
<dbReference type="EC" id="2.7.11.1" evidence="4"/>
<evidence type="ECO:0000256" key="16">
    <source>
        <dbReference type="PROSITE-ProRule" id="PRU10141"/>
    </source>
</evidence>
<dbReference type="SMART" id="SM00220">
    <property type="entry name" value="S_TKc"/>
    <property type="match status" value="1"/>
</dbReference>
<comment type="caution">
    <text evidence="19">The sequence shown here is derived from an EMBL/GenBank/DDBJ whole genome shotgun (WGS) entry which is preliminary data.</text>
</comment>
<keyword evidence="12 16" id="KW-0067">ATP-binding</keyword>
<evidence type="ECO:0000256" key="1">
    <source>
        <dbReference type="ARBA" id="ARBA00001946"/>
    </source>
</evidence>
<keyword evidence="8" id="KW-0808">Transferase</keyword>
<evidence type="ECO:0000256" key="15">
    <source>
        <dbReference type="ARBA" id="ARBA00048679"/>
    </source>
</evidence>
<feature type="compositionally biased region" description="Low complexity" evidence="17">
    <location>
        <begin position="492"/>
        <end position="501"/>
    </location>
</feature>
<evidence type="ECO:0000313" key="19">
    <source>
        <dbReference type="EMBL" id="KAK1921411.1"/>
    </source>
</evidence>
<evidence type="ECO:0000313" key="20">
    <source>
        <dbReference type="Proteomes" id="UP001182556"/>
    </source>
</evidence>
<evidence type="ECO:0000256" key="6">
    <source>
        <dbReference type="ARBA" id="ARBA00022527"/>
    </source>
</evidence>
<dbReference type="EMBL" id="JAODAN010000011">
    <property type="protein sequence ID" value="KAK1921411.1"/>
    <property type="molecule type" value="Genomic_DNA"/>
</dbReference>
<keyword evidence="5" id="KW-0963">Cytoplasm</keyword>
<feature type="region of interest" description="Disordered" evidence="17">
    <location>
        <begin position="466"/>
        <end position="501"/>
    </location>
</feature>
<dbReference type="PANTHER" id="PTHR48012">
    <property type="entry name" value="STERILE20-LIKE KINASE, ISOFORM B-RELATED"/>
    <property type="match status" value="1"/>
</dbReference>
<feature type="compositionally biased region" description="Basic and acidic residues" evidence="17">
    <location>
        <begin position="588"/>
        <end position="609"/>
    </location>
</feature>
<evidence type="ECO:0000256" key="5">
    <source>
        <dbReference type="ARBA" id="ARBA00022490"/>
    </source>
</evidence>
<comment type="catalytic activity">
    <reaction evidence="15">
        <text>L-seryl-[protein] + ATP = O-phospho-L-seryl-[protein] + ADP + H(+)</text>
        <dbReference type="Rhea" id="RHEA:17989"/>
        <dbReference type="Rhea" id="RHEA-COMP:9863"/>
        <dbReference type="Rhea" id="RHEA-COMP:11604"/>
        <dbReference type="ChEBI" id="CHEBI:15378"/>
        <dbReference type="ChEBI" id="CHEBI:29999"/>
        <dbReference type="ChEBI" id="CHEBI:30616"/>
        <dbReference type="ChEBI" id="CHEBI:83421"/>
        <dbReference type="ChEBI" id="CHEBI:456216"/>
        <dbReference type="EC" id="2.7.11.1"/>
    </reaction>
</comment>
<dbReference type="PROSITE" id="PS50011">
    <property type="entry name" value="PROTEIN_KINASE_DOM"/>
    <property type="match status" value="1"/>
</dbReference>
<dbReference type="Gene3D" id="1.10.510.10">
    <property type="entry name" value="Transferase(Phosphotransferase) domain 1"/>
    <property type="match status" value="1"/>
</dbReference>
<keyword evidence="11 19" id="KW-0418">Kinase</keyword>
<evidence type="ECO:0000259" key="18">
    <source>
        <dbReference type="PROSITE" id="PS50011"/>
    </source>
</evidence>
<evidence type="ECO:0000256" key="9">
    <source>
        <dbReference type="ARBA" id="ARBA00022723"/>
    </source>
</evidence>
<reference evidence="19" key="1">
    <citation type="submission" date="2023-02" db="EMBL/GenBank/DDBJ databases">
        <title>Identification and recombinant expression of a fungal hydrolase from Papiliotrema laurentii that hydrolyzes apple cutin and clears colloidal polyester polyurethane.</title>
        <authorList>
            <consortium name="DOE Joint Genome Institute"/>
            <person name="Roman V.A."/>
            <person name="Bojanowski C."/>
            <person name="Crable B.R."/>
            <person name="Wagner D.N."/>
            <person name="Hung C.S."/>
            <person name="Nadeau L.J."/>
            <person name="Schratz L."/>
            <person name="Haridas S."/>
            <person name="Pangilinan J."/>
            <person name="Lipzen A."/>
            <person name="Na H."/>
            <person name="Yan M."/>
            <person name="Ng V."/>
            <person name="Grigoriev I.V."/>
            <person name="Spatafora J.W."/>
            <person name="Barlow D."/>
            <person name="Biffinger J."/>
            <person name="Kelley-Loughnane N."/>
            <person name="Varaljay V.A."/>
            <person name="Crookes-Goodson W.J."/>
        </authorList>
    </citation>
    <scope>NUCLEOTIDE SEQUENCE</scope>
    <source>
        <strain evidence="19">5307AH</strain>
    </source>
</reference>
<feature type="compositionally biased region" description="Polar residues" evidence="17">
    <location>
        <begin position="393"/>
        <end position="409"/>
    </location>
</feature>
<evidence type="ECO:0000256" key="13">
    <source>
        <dbReference type="ARBA" id="ARBA00022842"/>
    </source>
</evidence>
<comment type="similarity">
    <text evidence="3">Belongs to the protein kinase superfamily. STE Ser/Thr protein kinase family. STE20 subfamily.</text>
</comment>
<dbReference type="GO" id="GO:0046872">
    <property type="term" value="F:metal ion binding"/>
    <property type="evidence" value="ECO:0007669"/>
    <property type="project" value="UniProtKB-KW"/>
</dbReference>
<evidence type="ECO:0000256" key="4">
    <source>
        <dbReference type="ARBA" id="ARBA00012513"/>
    </source>
</evidence>
<evidence type="ECO:0000256" key="8">
    <source>
        <dbReference type="ARBA" id="ARBA00022679"/>
    </source>
</evidence>
<feature type="region of interest" description="Disordered" evidence="17">
    <location>
        <begin position="578"/>
        <end position="609"/>
    </location>
</feature>
<dbReference type="InterPro" id="IPR011009">
    <property type="entry name" value="Kinase-like_dom_sf"/>
</dbReference>
<organism evidence="19 20">
    <name type="scientific">Papiliotrema laurentii</name>
    <name type="common">Cryptococcus laurentii</name>
    <dbReference type="NCBI Taxonomy" id="5418"/>
    <lineage>
        <taxon>Eukaryota</taxon>
        <taxon>Fungi</taxon>
        <taxon>Dikarya</taxon>
        <taxon>Basidiomycota</taxon>
        <taxon>Agaricomycotina</taxon>
        <taxon>Tremellomycetes</taxon>
        <taxon>Tremellales</taxon>
        <taxon>Rhynchogastremaceae</taxon>
        <taxon>Papiliotrema</taxon>
    </lineage>
</organism>
<accession>A0AAD9CYE1</accession>
<dbReference type="Pfam" id="PF00069">
    <property type="entry name" value="Pkinase"/>
    <property type="match status" value="1"/>
</dbReference>
<dbReference type="FunFam" id="1.10.510.10:FF:000411">
    <property type="entry name" value="Probable Ste20-like kinase Don3"/>
    <property type="match status" value="1"/>
</dbReference>
<dbReference type="PROSITE" id="PS00107">
    <property type="entry name" value="PROTEIN_KINASE_ATP"/>
    <property type="match status" value="1"/>
</dbReference>
<evidence type="ECO:0000256" key="14">
    <source>
        <dbReference type="ARBA" id="ARBA00047899"/>
    </source>
</evidence>
<feature type="binding site" evidence="16">
    <location>
        <position position="46"/>
    </location>
    <ligand>
        <name>ATP</name>
        <dbReference type="ChEBI" id="CHEBI:30616"/>
    </ligand>
</feature>
<feature type="region of interest" description="Disordered" evidence="17">
    <location>
        <begin position="389"/>
        <end position="446"/>
    </location>
</feature>
<dbReference type="InterPro" id="IPR000719">
    <property type="entry name" value="Prot_kinase_dom"/>
</dbReference>
<gene>
    <name evidence="19" type="ORF">DB88DRAFT_506708</name>
</gene>
<comment type="cofactor">
    <cofactor evidence="1">
        <name>Mg(2+)</name>
        <dbReference type="ChEBI" id="CHEBI:18420"/>
    </cofactor>
</comment>
<feature type="region of interest" description="Disordered" evidence="17">
    <location>
        <begin position="290"/>
        <end position="310"/>
    </location>
</feature>
<dbReference type="GO" id="GO:0005737">
    <property type="term" value="C:cytoplasm"/>
    <property type="evidence" value="ECO:0007669"/>
    <property type="project" value="UniProtKB-SubCell"/>
</dbReference>
<evidence type="ECO:0000256" key="7">
    <source>
        <dbReference type="ARBA" id="ARBA00022553"/>
    </source>
</evidence>
<keyword evidence="9" id="KW-0479">Metal-binding</keyword>
<evidence type="ECO:0000256" key="10">
    <source>
        <dbReference type="ARBA" id="ARBA00022741"/>
    </source>
</evidence>
<sequence length="635" mass="69911">MSLASSSKELADPSAAYTLLEKLGTGSFGTVWKAKQNSTGQIVAIKMIDLESTDDDITEIQAEISHLSACDSEHVTRYYGSFVRGWRLWIVMEYLAGGSCLDLLKPGVFSESQIAIVCRELLLGLQYLHGEGKIHRDIKAANVLLSANGAVKLADFGVAAQLSSHKSQRHTFVGTPFWMAPEVIRQAGYDARADIWSLGITAMEMAKGEPPLAEYHPMRVLFLIPKAKAPRLEETEGWSKDFVNFVELCLQKDPRDRATAKQLLSHPFILKARSTSRLVELIDRYRSYRARHPPKQSTPSKTLNRQAAGPDGMTLMGEQTGTMRSEWNFDETIRGTFKGVPIELDLEEMSDDEEWDLRHEEVIVDPSEGRELGTTRVVEVSEASLPALERASDPTTAFDSTPVTPTSETADTKPRTDSPGRATWTQRQDERGMVVKEGDMGDGYTTLRPVKKVDAAGTVRLSNEYVGTGPVKVPSESTGQVGKKDSPKKSRAPSSAKGRAGQALVEEVILGVLDSTAAADLDASTLEAVTTVRKGFADLAAANPELAYQLVMDVLGGIKSNEIVHSHIKHTSMANVVTRTRPGVPPKVKGEDDERSSDEREREVEEKDLVKERSPLADMLYLRWLDGLKIRWPGH</sequence>
<dbReference type="InterPro" id="IPR050629">
    <property type="entry name" value="STE20/SPS1-PAK"/>
</dbReference>
<keyword evidence="10 16" id="KW-0547">Nucleotide-binding</keyword>
<feature type="compositionally biased region" description="Basic and acidic residues" evidence="17">
    <location>
        <begin position="427"/>
        <end position="439"/>
    </location>
</feature>
<evidence type="ECO:0000256" key="17">
    <source>
        <dbReference type="SAM" id="MobiDB-lite"/>
    </source>
</evidence>
<feature type="compositionally biased region" description="Polar residues" evidence="17">
    <location>
        <begin position="295"/>
        <end position="305"/>
    </location>
</feature>
<comment type="catalytic activity">
    <reaction evidence="14">
        <text>L-threonyl-[protein] + ATP = O-phospho-L-threonyl-[protein] + ADP + H(+)</text>
        <dbReference type="Rhea" id="RHEA:46608"/>
        <dbReference type="Rhea" id="RHEA-COMP:11060"/>
        <dbReference type="Rhea" id="RHEA-COMP:11605"/>
        <dbReference type="ChEBI" id="CHEBI:15378"/>
        <dbReference type="ChEBI" id="CHEBI:30013"/>
        <dbReference type="ChEBI" id="CHEBI:30616"/>
        <dbReference type="ChEBI" id="CHEBI:61977"/>
        <dbReference type="ChEBI" id="CHEBI:456216"/>
        <dbReference type="EC" id="2.7.11.1"/>
    </reaction>
</comment>
<evidence type="ECO:0000256" key="11">
    <source>
        <dbReference type="ARBA" id="ARBA00022777"/>
    </source>
</evidence>
<comment type="subcellular location">
    <subcellularLocation>
        <location evidence="2">Cytoplasm</location>
    </subcellularLocation>
</comment>
<dbReference type="AlphaFoldDB" id="A0AAD9CYE1"/>
<feature type="domain" description="Protein kinase" evidence="18">
    <location>
        <begin position="17"/>
        <end position="269"/>
    </location>
</feature>
<evidence type="ECO:0000256" key="2">
    <source>
        <dbReference type="ARBA" id="ARBA00004496"/>
    </source>
</evidence>
<dbReference type="PANTHER" id="PTHR48012:SF27">
    <property type="entry name" value="SERINE_THREONINE-PROTEIN KINASE SID1"/>
    <property type="match status" value="1"/>
</dbReference>
<dbReference type="InterPro" id="IPR017441">
    <property type="entry name" value="Protein_kinase_ATP_BS"/>
</dbReference>
<evidence type="ECO:0000256" key="3">
    <source>
        <dbReference type="ARBA" id="ARBA00008874"/>
    </source>
</evidence>
<evidence type="ECO:0000256" key="12">
    <source>
        <dbReference type="ARBA" id="ARBA00022840"/>
    </source>
</evidence>
<keyword evidence="20" id="KW-1185">Reference proteome</keyword>
<proteinExistence type="inferred from homology"/>
<protein>
    <recommendedName>
        <fullName evidence="4">non-specific serine/threonine protein kinase</fullName>
        <ecNumber evidence="4">2.7.11.1</ecNumber>
    </recommendedName>
</protein>
<dbReference type="GO" id="GO:0005524">
    <property type="term" value="F:ATP binding"/>
    <property type="evidence" value="ECO:0007669"/>
    <property type="project" value="UniProtKB-UniRule"/>
</dbReference>